<evidence type="ECO:0000256" key="6">
    <source>
        <dbReference type="ARBA" id="ARBA00022857"/>
    </source>
</evidence>
<accession>A0AAV1QFD8</accession>
<dbReference type="PROSITE" id="PS51996">
    <property type="entry name" value="TR_MART"/>
    <property type="match status" value="1"/>
</dbReference>
<dbReference type="InterPro" id="IPR050999">
    <property type="entry name" value="ADP-ribosyltransferase_ARG"/>
</dbReference>
<dbReference type="Proteomes" id="UP001314229">
    <property type="component" value="Unassembled WGS sequence"/>
</dbReference>
<dbReference type="PRINTS" id="PR00970">
    <property type="entry name" value="RIBTRNSFRASE"/>
</dbReference>
<evidence type="ECO:0000256" key="2">
    <source>
        <dbReference type="ARBA" id="ARBA00022676"/>
    </source>
</evidence>
<comment type="caution">
    <text evidence="11">The sequence shown here is derived from an EMBL/GenBank/DDBJ whole genome shotgun (WGS) entry which is preliminary data.</text>
</comment>
<evidence type="ECO:0000256" key="4">
    <source>
        <dbReference type="ARBA" id="ARBA00022695"/>
    </source>
</evidence>
<dbReference type="Pfam" id="PF01129">
    <property type="entry name" value="ART"/>
    <property type="match status" value="1"/>
</dbReference>
<evidence type="ECO:0000313" key="11">
    <source>
        <dbReference type="EMBL" id="CAK6982254.1"/>
    </source>
</evidence>
<keyword evidence="3 10" id="KW-0808">Transferase</keyword>
<dbReference type="InterPro" id="IPR000768">
    <property type="entry name" value="ART"/>
</dbReference>
<dbReference type="GO" id="GO:0003950">
    <property type="term" value="F:NAD+ poly-ADP-ribosyltransferase activity"/>
    <property type="evidence" value="ECO:0007669"/>
    <property type="project" value="TreeGrafter"/>
</dbReference>
<dbReference type="Gene3D" id="3.90.176.10">
    <property type="entry name" value="Toxin ADP-ribosyltransferase, Chain A, domain 1"/>
    <property type="match status" value="1"/>
</dbReference>
<dbReference type="SUPFAM" id="SSF56399">
    <property type="entry name" value="ADP-ribosylation"/>
    <property type="match status" value="1"/>
</dbReference>
<keyword evidence="6 10" id="KW-0521">NADP</keyword>
<evidence type="ECO:0000256" key="5">
    <source>
        <dbReference type="ARBA" id="ARBA00022729"/>
    </source>
</evidence>
<evidence type="ECO:0000256" key="1">
    <source>
        <dbReference type="ARBA" id="ARBA00009558"/>
    </source>
</evidence>
<evidence type="ECO:0000256" key="7">
    <source>
        <dbReference type="ARBA" id="ARBA00023027"/>
    </source>
</evidence>
<comment type="catalytic activity">
    <reaction evidence="9 10">
        <text>L-arginyl-[protein] + NAD(+) = N(omega)-(ADP-D-ribosyl)-L-arginyl-[protein] + nicotinamide + H(+)</text>
        <dbReference type="Rhea" id="RHEA:19149"/>
        <dbReference type="Rhea" id="RHEA-COMP:10532"/>
        <dbReference type="Rhea" id="RHEA-COMP:15087"/>
        <dbReference type="ChEBI" id="CHEBI:15378"/>
        <dbReference type="ChEBI" id="CHEBI:17154"/>
        <dbReference type="ChEBI" id="CHEBI:29965"/>
        <dbReference type="ChEBI" id="CHEBI:57540"/>
        <dbReference type="ChEBI" id="CHEBI:142554"/>
        <dbReference type="EC" id="2.4.2.31"/>
    </reaction>
</comment>
<dbReference type="GO" id="GO:0106274">
    <property type="term" value="F:NAD+-protein-arginine ADP-ribosyltransferase activity"/>
    <property type="evidence" value="ECO:0007669"/>
    <property type="project" value="UniProtKB-EC"/>
</dbReference>
<dbReference type="AlphaFoldDB" id="A0AAV1QFD8"/>
<evidence type="ECO:0000256" key="9">
    <source>
        <dbReference type="ARBA" id="ARBA00047597"/>
    </source>
</evidence>
<gene>
    <name evidence="11" type="ORF">FSCOSCO3_A026246</name>
</gene>
<organism evidence="11 12">
    <name type="scientific">Scomber scombrus</name>
    <name type="common">Atlantic mackerel</name>
    <name type="synonym">Scomber vernalis</name>
    <dbReference type="NCBI Taxonomy" id="13677"/>
    <lineage>
        <taxon>Eukaryota</taxon>
        <taxon>Metazoa</taxon>
        <taxon>Chordata</taxon>
        <taxon>Craniata</taxon>
        <taxon>Vertebrata</taxon>
        <taxon>Euteleostomi</taxon>
        <taxon>Actinopterygii</taxon>
        <taxon>Neopterygii</taxon>
        <taxon>Teleostei</taxon>
        <taxon>Neoteleostei</taxon>
        <taxon>Acanthomorphata</taxon>
        <taxon>Pelagiaria</taxon>
        <taxon>Scombriformes</taxon>
        <taxon>Scombridae</taxon>
        <taxon>Scomber</taxon>
    </lineage>
</organism>
<feature type="chain" id="PRO_5043103567" description="NAD(P)(+)--arginine ADP-ribosyltransferase" evidence="10">
    <location>
        <begin position="25"/>
        <end position="255"/>
    </location>
</feature>
<reference evidence="11 12" key="1">
    <citation type="submission" date="2024-01" db="EMBL/GenBank/DDBJ databases">
        <authorList>
            <person name="Alioto T."/>
            <person name="Alioto T."/>
            <person name="Gomez Garrido J."/>
        </authorList>
    </citation>
    <scope>NUCLEOTIDE SEQUENCE [LARGE SCALE GENOMIC DNA]</scope>
</reference>
<dbReference type="GO" id="GO:0016779">
    <property type="term" value="F:nucleotidyltransferase activity"/>
    <property type="evidence" value="ECO:0007669"/>
    <property type="project" value="UniProtKB-KW"/>
</dbReference>
<feature type="signal peptide" evidence="10">
    <location>
        <begin position="1"/>
        <end position="24"/>
    </location>
</feature>
<dbReference type="EMBL" id="CAWUFR010000977">
    <property type="protein sequence ID" value="CAK6982254.1"/>
    <property type="molecule type" value="Genomic_DNA"/>
</dbReference>
<dbReference type="PANTHER" id="PTHR10339">
    <property type="entry name" value="ADP-RIBOSYLTRANSFERASE"/>
    <property type="match status" value="1"/>
</dbReference>
<keyword evidence="12" id="KW-1185">Reference proteome</keyword>
<keyword evidence="2 10" id="KW-0328">Glycosyltransferase</keyword>
<evidence type="ECO:0000256" key="3">
    <source>
        <dbReference type="ARBA" id="ARBA00022679"/>
    </source>
</evidence>
<dbReference type="FunFam" id="3.90.176.10:FF:000001">
    <property type="entry name" value="NAD(P)(+)--arginine ADP-ribosyltransferase"/>
    <property type="match status" value="1"/>
</dbReference>
<keyword evidence="5 10" id="KW-0732">Signal</keyword>
<keyword evidence="4" id="KW-0548">Nucleotidyltransferase</keyword>
<dbReference type="EC" id="2.4.2.31" evidence="10"/>
<comment type="similarity">
    <text evidence="1 10">Belongs to the Arg-specific ADP-ribosyltransferase family.</text>
</comment>
<name>A0AAV1QFD8_SCOSC</name>
<dbReference type="PANTHER" id="PTHR10339:SF29">
    <property type="entry name" value="NAD(P)(+)--ARGININE ADP-RIBOSYLTRANSFERASE"/>
    <property type="match status" value="1"/>
</dbReference>
<evidence type="ECO:0000256" key="10">
    <source>
        <dbReference type="RuleBase" id="RU361228"/>
    </source>
</evidence>
<protein>
    <recommendedName>
        <fullName evidence="10">NAD(P)(+)--arginine ADP-ribosyltransferase</fullName>
        <ecNumber evidence="10">2.4.2.31</ecNumber>
    </recommendedName>
    <alternativeName>
        <fullName evidence="10">Mono(ADP-ribosyl)transferase</fullName>
    </alternativeName>
</protein>
<sequence length="255" mass="29074">MDPSRLILITVGLVAVGFLQLVTSQPIPLDMVPEAVDDMYSGCKKEMAKKVKYTYFKKEFNGAFKQAWINAEKCSNKPKDAVDKALNKDHMRAICAYSSNDIYSQFNAAVRTNKKTYSSSFKFHSLHFWLTSAIQILRDHQGCHNTFRRTKSVFTGKVNNLMRFGSFASSSFRRDLYGFGSETCFHMRTCLGAYLKHYPIFQSVEKEVLIPPYEIFKITHIFNGQGTCPPLPDCKRVFVLQSVGKQSKLNCRVAK</sequence>
<keyword evidence="7 10" id="KW-0520">NAD</keyword>
<evidence type="ECO:0000313" key="12">
    <source>
        <dbReference type="Proteomes" id="UP001314229"/>
    </source>
</evidence>
<evidence type="ECO:0000256" key="8">
    <source>
        <dbReference type="ARBA" id="ARBA00023157"/>
    </source>
</evidence>
<keyword evidence="8" id="KW-1015">Disulfide bond</keyword>
<proteinExistence type="inferred from homology"/>